<dbReference type="EMBL" id="BKCP01004961">
    <property type="protein sequence ID" value="GER35342.1"/>
    <property type="molecule type" value="Genomic_DNA"/>
</dbReference>
<keyword evidence="2" id="KW-0805">Transcription regulation</keyword>
<comment type="caution">
    <text evidence="7">The sequence shown here is derived from an EMBL/GenBank/DDBJ whole genome shotgun (WGS) entry which is preliminary data.</text>
</comment>
<dbReference type="OrthoDB" id="782339at2759"/>
<evidence type="ECO:0000256" key="5">
    <source>
        <dbReference type="ARBA" id="ARBA00023242"/>
    </source>
</evidence>
<keyword evidence="8" id="KW-1185">Reference proteome</keyword>
<keyword evidence="5" id="KW-0539">Nucleus</keyword>
<dbReference type="InterPro" id="IPR036093">
    <property type="entry name" value="NAC_dom_sf"/>
</dbReference>
<dbReference type="GO" id="GO:0005634">
    <property type="term" value="C:nucleus"/>
    <property type="evidence" value="ECO:0007669"/>
    <property type="project" value="UniProtKB-SubCell"/>
</dbReference>
<dbReference type="GO" id="GO:0006355">
    <property type="term" value="P:regulation of DNA-templated transcription"/>
    <property type="evidence" value="ECO:0007669"/>
    <property type="project" value="InterPro"/>
</dbReference>
<protein>
    <submittedName>
        <fullName evidence="7">NAC domain containing protein 2</fullName>
    </submittedName>
</protein>
<accession>A0A5A7PS63</accession>
<reference evidence="8" key="1">
    <citation type="journal article" date="2019" name="Curr. Biol.">
        <title>Genome Sequence of Striga asiatica Provides Insight into the Evolution of Plant Parasitism.</title>
        <authorList>
            <person name="Yoshida S."/>
            <person name="Kim S."/>
            <person name="Wafula E.K."/>
            <person name="Tanskanen J."/>
            <person name="Kim Y.M."/>
            <person name="Honaas L."/>
            <person name="Yang Z."/>
            <person name="Spallek T."/>
            <person name="Conn C.E."/>
            <person name="Ichihashi Y."/>
            <person name="Cheong K."/>
            <person name="Cui S."/>
            <person name="Der J.P."/>
            <person name="Gundlach H."/>
            <person name="Jiao Y."/>
            <person name="Hori C."/>
            <person name="Ishida J.K."/>
            <person name="Kasahara H."/>
            <person name="Kiba T."/>
            <person name="Kim M.S."/>
            <person name="Koo N."/>
            <person name="Laohavisit A."/>
            <person name="Lee Y.H."/>
            <person name="Lumba S."/>
            <person name="McCourt P."/>
            <person name="Mortimer J.C."/>
            <person name="Mutuku J.M."/>
            <person name="Nomura T."/>
            <person name="Sasaki-Sekimoto Y."/>
            <person name="Seto Y."/>
            <person name="Wang Y."/>
            <person name="Wakatake T."/>
            <person name="Sakakibara H."/>
            <person name="Demura T."/>
            <person name="Yamaguchi S."/>
            <person name="Yoneyama K."/>
            <person name="Manabe R.I."/>
            <person name="Nelson D.C."/>
            <person name="Schulman A.H."/>
            <person name="Timko M.P."/>
            <person name="dePamphilis C.W."/>
            <person name="Choi D."/>
            <person name="Shirasu K."/>
        </authorList>
    </citation>
    <scope>NUCLEOTIDE SEQUENCE [LARGE SCALE GENOMIC DNA]</scope>
    <source>
        <strain evidence="8">cv. UVA1</strain>
    </source>
</reference>
<dbReference type="PROSITE" id="PS51005">
    <property type="entry name" value="NAC"/>
    <property type="match status" value="1"/>
</dbReference>
<organism evidence="7 8">
    <name type="scientific">Striga asiatica</name>
    <name type="common">Asiatic witchweed</name>
    <name type="synonym">Buchnera asiatica</name>
    <dbReference type="NCBI Taxonomy" id="4170"/>
    <lineage>
        <taxon>Eukaryota</taxon>
        <taxon>Viridiplantae</taxon>
        <taxon>Streptophyta</taxon>
        <taxon>Embryophyta</taxon>
        <taxon>Tracheophyta</taxon>
        <taxon>Spermatophyta</taxon>
        <taxon>Magnoliopsida</taxon>
        <taxon>eudicotyledons</taxon>
        <taxon>Gunneridae</taxon>
        <taxon>Pentapetalae</taxon>
        <taxon>asterids</taxon>
        <taxon>lamiids</taxon>
        <taxon>Lamiales</taxon>
        <taxon>Orobanchaceae</taxon>
        <taxon>Buchnereae</taxon>
        <taxon>Striga</taxon>
    </lineage>
</organism>
<dbReference type="InterPro" id="IPR003441">
    <property type="entry name" value="NAC-dom"/>
</dbReference>
<evidence type="ECO:0000313" key="8">
    <source>
        <dbReference type="Proteomes" id="UP000325081"/>
    </source>
</evidence>
<evidence type="ECO:0000256" key="4">
    <source>
        <dbReference type="ARBA" id="ARBA00023163"/>
    </source>
</evidence>
<evidence type="ECO:0000313" key="7">
    <source>
        <dbReference type="EMBL" id="GER35342.1"/>
    </source>
</evidence>
<evidence type="ECO:0000256" key="1">
    <source>
        <dbReference type="ARBA" id="ARBA00004123"/>
    </source>
</evidence>
<dbReference type="AlphaFoldDB" id="A0A5A7PS63"/>
<dbReference type="GO" id="GO:0003677">
    <property type="term" value="F:DNA binding"/>
    <property type="evidence" value="ECO:0007669"/>
    <property type="project" value="UniProtKB-KW"/>
</dbReference>
<dbReference type="SUPFAM" id="SSF101941">
    <property type="entry name" value="NAC domain"/>
    <property type="match status" value="1"/>
</dbReference>
<keyword evidence="3" id="KW-0238">DNA-binding</keyword>
<comment type="subcellular location">
    <subcellularLocation>
        <location evidence="1">Nucleus</location>
    </subcellularLocation>
</comment>
<keyword evidence="4" id="KW-0804">Transcription</keyword>
<evidence type="ECO:0000256" key="3">
    <source>
        <dbReference type="ARBA" id="ARBA00023125"/>
    </source>
</evidence>
<dbReference type="PANTHER" id="PTHR31989">
    <property type="entry name" value="NAC DOMAIN-CONTAINING PROTEIN 82-RELATED"/>
    <property type="match status" value="1"/>
</dbReference>
<evidence type="ECO:0000256" key="2">
    <source>
        <dbReference type="ARBA" id="ARBA00023015"/>
    </source>
</evidence>
<gene>
    <name evidence="7" type="ORF">STAS_11619</name>
</gene>
<dbReference type="Pfam" id="PF02365">
    <property type="entry name" value="NAM"/>
    <property type="match status" value="1"/>
</dbReference>
<feature type="domain" description="NAC" evidence="6">
    <location>
        <begin position="2"/>
        <end position="138"/>
    </location>
</feature>
<sequence length="295" mass="33024">MAAYGVHFEPTDLEIITFLLKRITGLAGDDGLIKTDNLYGHREPCEIFGDDDRTTRRYFYSMGKGTWTNKGQATPILSADRRVIIGYRRTFRYQTKASNSDKKGSWLMTEYVLPDAAIKNDGIKEEYKNFALCVLKKKKTKIVVKPRVGSGLGDSGVECSCSYSCGVEAPIADFGHVGPKEVETDEDWIRELEESIIMGNHHDDVIKGDLSPGGAFPLVDDDWIHELEESMMDHDNCEENGLVSKMDGIGEPLCDDDPSFEKELLDLFDFDLPADDIVRFFWQDQSSTAPLIAGS</sequence>
<dbReference type="Proteomes" id="UP000325081">
    <property type="component" value="Unassembled WGS sequence"/>
</dbReference>
<dbReference type="Gene3D" id="2.170.150.80">
    <property type="entry name" value="NAC domain"/>
    <property type="match status" value="1"/>
</dbReference>
<evidence type="ECO:0000259" key="6">
    <source>
        <dbReference type="PROSITE" id="PS51005"/>
    </source>
</evidence>
<name>A0A5A7PS63_STRAF</name>
<proteinExistence type="predicted"/>